<keyword evidence="1" id="KW-0472">Membrane</keyword>
<feature type="transmembrane region" description="Helical" evidence="1">
    <location>
        <begin position="307"/>
        <end position="334"/>
    </location>
</feature>
<keyword evidence="1" id="KW-0812">Transmembrane</keyword>
<dbReference type="RefSeq" id="WP_015274162.1">
    <property type="nucleotide sequence ID" value="NC_019908.1"/>
</dbReference>
<feature type="transmembrane region" description="Helical" evidence="1">
    <location>
        <begin position="268"/>
        <end position="286"/>
    </location>
</feature>
<feature type="chain" id="PRO_5017444564" description="ABC transporter permease" evidence="2">
    <location>
        <begin position="19"/>
        <end position="382"/>
    </location>
</feature>
<keyword evidence="4" id="KW-1185">Reference proteome</keyword>
<dbReference type="Proteomes" id="UP000010793">
    <property type="component" value="Chromosome"/>
</dbReference>
<dbReference type="EMBL" id="CP002873">
    <property type="protein sequence ID" value="AGA66009.1"/>
    <property type="molecule type" value="Genomic_DNA"/>
</dbReference>
<proteinExistence type="predicted"/>
<protein>
    <recommendedName>
        <fullName evidence="5">ABC transporter permease</fullName>
    </recommendedName>
</protein>
<evidence type="ECO:0008006" key="5">
    <source>
        <dbReference type="Google" id="ProtNLM"/>
    </source>
</evidence>
<gene>
    <name evidence="3" type="ORF">BPP43_03575</name>
</gene>
<name>A0A3B6VU31_BRAPL</name>
<dbReference type="AlphaFoldDB" id="A0A3B6VU31"/>
<feature type="signal peptide" evidence="2">
    <location>
        <begin position="1"/>
        <end position="18"/>
    </location>
</feature>
<evidence type="ECO:0000256" key="1">
    <source>
        <dbReference type="SAM" id="Phobius"/>
    </source>
</evidence>
<evidence type="ECO:0000313" key="4">
    <source>
        <dbReference type="Proteomes" id="UP000010793"/>
    </source>
</evidence>
<organism evidence="3 4">
    <name type="scientific">Brachyspira pilosicoli P43/6/78</name>
    <dbReference type="NCBI Taxonomy" id="1042417"/>
    <lineage>
        <taxon>Bacteria</taxon>
        <taxon>Pseudomonadati</taxon>
        <taxon>Spirochaetota</taxon>
        <taxon>Spirochaetia</taxon>
        <taxon>Brachyspirales</taxon>
        <taxon>Brachyspiraceae</taxon>
        <taxon>Brachyspira</taxon>
    </lineage>
</organism>
<keyword evidence="1" id="KW-1133">Transmembrane helix</keyword>
<feature type="transmembrane region" description="Helical" evidence="1">
    <location>
        <begin position="178"/>
        <end position="199"/>
    </location>
</feature>
<sequence>MFKYLCLVLIIFQISIFAEETTNKVPEYNFIYEKEISFNLEETNNINEISIMIERRGLPLVNRLVRFISSDPEIFNFETETINTNNGFEEAETTYTNIFVVPTDENGIASANVNLNKAGKAVVIMHILYVGSTGNTNISYEEFANVNVKNTPSIPSIIFNSKDENLNAKTSIFLELTLYPALFLISIALIFISYFRHIYYEYRASKSKIIMYSFFGFSTVQKKFVYLIMVIFIELILIGVSLIISSYVLPITFLSFFIAGFIVKNKKLYSIGFFILASISMIDLYLKVFLNYFAIESIIQSSFMTNPFLVFFIFLLLTALSGGIYIPSSILILYKTVFNLGNTGLIIALIGIFISSLLYIIKVKKDIPFLYELDLLKIRDNY</sequence>
<keyword evidence="2" id="KW-0732">Signal</keyword>
<evidence type="ECO:0000313" key="3">
    <source>
        <dbReference type="EMBL" id="AGA66009.1"/>
    </source>
</evidence>
<feature type="transmembrane region" description="Helical" evidence="1">
    <location>
        <begin position="340"/>
        <end position="361"/>
    </location>
</feature>
<reference evidence="3 4" key="1">
    <citation type="journal article" date="2013" name="Genome Announc.">
        <title>Complete Genome Sequence of the Porcine Strain Brachyspira pilosicoli P43/6/78(T.).</title>
        <authorList>
            <person name="Lin C."/>
            <person name="den Bakker H.C."/>
            <person name="Suzuki H."/>
            <person name="Lefebure T."/>
            <person name="Ponnala L."/>
            <person name="Sun Q."/>
            <person name="Stanhope M.J."/>
            <person name="Wiedmann M."/>
            <person name="Duhamel G.E."/>
        </authorList>
    </citation>
    <scope>NUCLEOTIDE SEQUENCE [LARGE SCALE GENOMIC DNA]</scope>
    <source>
        <strain evidence="3 4">P43/6/78</strain>
    </source>
</reference>
<evidence type="ECO:0000256" key="2">
    <source>
        <dbReference type="SAM" id="SignalP"/>
    </source>
</evidence>
<dbReference type="KEGG" id="bpip:BPP43_03575"/>
<accession>A0A3B6VU31</accession>